<dbReference type="InterPro" id="IPR002541">
    <property type="entry name" value="Cyt_c_assembly"/>
</dbReference>
<feature type="transmembrane region" description="Helical" evidence="6">
    <location>
        <begin position="907"/>
        <end position="930"/>
    </location>
</feature>
<proteinExistence type="predicted"/>
<evidence type="ECO:0000256" key="4">
    <source>
        <dbReference type="ARBA" id="ARBA00022989"/>
    </source>
</evidence>
<dbReference type="EMBL" id="AANC01000007">
    <property type="protein sequence ID" value="EAQ48731.1"/>
    <property type="molecule type" value="Genomic_DNA"/>
</dbReference>
<keyword evidence="4 6" id="KW-1133">Transmembrane helix</keyword>
<accession>A3XNZ2</accession>
<protein>
    <submittedName>
        <fullName evidence="9">Cytochrome c assembly protein</fullName>
    </submittedName>
</protein>
<dbReference type="HOGENOM" id="CLU_008710_0_0_10"/>
<dbReference type="STRING" id="398720.MED217_09290"/>
<feature type="transmembrane region" description="Helical" evidence="6">
    <location>
        <begin position="990"/>
        <end position="1008"/>
    </location>
</feature>
<sequence length="1081" mass="122341">MQKRIADFLFSTRLMAVLFIVYAVAMATGTILDAGQETSPTPYTRELVYEVWWFELIHILFIINFIGNIWTFRLWRKEKWSTLVFHAAFILIIFGAAWTRYVGFEGVMPIREGETQNTFLTEKTYLNVFIDGERDGAPMRRKLEPKRLNLSTRLDNSFTWETDFDGKPVSISFSKFIDGAEEGLIESTDGKAQLKIVEAGDGQRHEHYLEDGTVASIHNMLFALNKPTEGAINIGYDGENYTINTPFEGSTRVMATQTDYEVAKDSVQELKLRALYQLGGMQFVIPDPVIKGKNGIVEAFPKQKGQQDALFVTITTAEGQETVGLLGGKGFNNEMVSTDVGDLKFHMAYGSLAEELPFSIKLKDFIAERYPGTTNAYSSYESKVTVIDGPQQSFEYDIYMNHVLDHQGYRFFQASFDPDELGTVLSVNHDMVGTWITYIGYFLLYLGLMIILFDKGSRFGDLKVRLDKVKARKAKLSAVIALIAFSGMQLQAQEQEVIVENGNTEIVEEQPEDFIPGSATVVEEQQHTLPTAQQIDSMLTANKVPAEEAAKFGKLVIQDDGGRMMPVNTFSSKLLRKLSRSDTYEGLTADQVFLSMVETPFFWYNVDLIYVKPANDSLRGIIGVPKEQKYLSALDFIDDMGRNKLDPYITAAYQAEVKNSFDKDFIDIAERLGLLNRAVSGEILKIFPLINDENNKWVSYPELNESGYKGMDSLYTKQILPLYFSALREGKETGDFSKADTFLNSIKSFQEKYGSEVMPSENKIDAEVFYNKHDIFTKLYWMYLLASIVMFVFVIIRIFKDNRFIKTMVRLSGLAVGILFALHTAGLIWRWYISGHAPWSDAYESILYVGWATMFFGLAFGRKSSLTIASTAFVAGFILWGASMNWLNPAISNLQPVLDSYWLMIHVAVIVASYGPFTLGMILGIVSLLLMLLTNSKNKKRMDLNIKELTIINEMALTVGLVMLTIGNFLGGQWANESWGRYWGWDPKETWALISIMVYAFVIHMRLVPGLRGRWFFNLMSILAYGSILMTYFGVNFWLSGLHSYASGDNILNLNKAIGIFAGVIVFALIAYPKYKKFYKK</sequence>
<feature type="domain" description="ResB-like" evidence="8">
    <location>
        <begin position="328"/>
        <end position="418"/>
    </location>
</feature>
<feature type="domain" description="Cytochrome c assembly protein" evidence="7">
    <location>
        <begin position="839"/>
        <end position="1043"/>
    </location>
</feature>
<dbReference type="RefSeq" id="WP_009780234.1">
    <property type="nucleotide sequence ID" value="NZ_CH672395.1"/>
</dbReference>
<keyword evidence="2 6" id="KW-0812">Transmembrane</keyword>
<organism evidence="9 10">
    <name type="scientific">Leeuwenhoekiella blandensis (strain CECT 7118 / CCUG 51940 / KCTC 22103 / MED217)</name>
    <name type="common">Flavobacterium sp. (strain MED217)</name>
    <dbReference type="NCBI Taxonomy" id="398720"/>
    <lineage>
        <taxon>Bacteria</taxon>
        <taxon>Pseudomonadati</taxon>
        <taxon>Bacteroidota</taxon>
        <taxon>Flavobacteriia</taxon>
        <taxon>Flavobacteriales</taxon>
        <taxon>Flavobacteriaceae</taxon>
        <taxon>Leeuwenhoekiella</taxon>
    </lineage>
</organism>
<dbReference type="Proteomes" id="UP000001601">
    <property type="component" value="Unassembled WGS sequence"/>
</dbReference>
<evidence type="ECO:0000256" key="6">
    <source>
        <dbReference type="SAM" id="Phobius"/>
    </source>
</evidence>
<dbReference type="eggNOG" id="COG0755">
    <property type="taxonomic scope" value="Bacteria"/>
</dbReference>
<dbReference type="GO" id="GO:0020037">
    <property type="term" value="F:heme binding"/>
    <property type="evidence" value="ECO:0007669"/>
    <property type="project" value="InterPro"/>
</dbReference>
<feature type="transmembrane region" description="Helical" evidence="6">
    <location>
        <begin position="951"/>
        <end position="970"/>
    </location>
</feature>
<dbReference type="GO" id="GO:0005886">
    <property type="term" value="C:plasma membrane"/>
    <property type="evidence" value="ECO:0007669"/>
    <property type="project" value="TreeGrafter"/>
</dbReference>
<feature type="transmembrane region" description="Helical" evidence="6">
    <location>
        <begin position="1015"/>
        <end position="1039"/>
    </location>
</feature>
<evidence type="ECO:0000256" key="3">
    <source>
        <dbReference type="ARBA" id="ARBA00022748"/>
    </source>
</evidence>
<dbReference type="AlphaFoldDB" id="A3XNZ2"/>
<dbReference type="Pfam" id="PF05140">
    <property type="entry name" value="ResB"/>
    <property type="match status" value="1"/>
</dbReference>
<evidence type="ECO:0000256" key="5">
    <source>
        <dbReference type="ARBA" id="ARBA00023136"/>
    </source>
</evidence>
<dbReference type="InterPro" id="IPR007816">
    <property type="entry name" value="ResB-like_domain"/>
</dbReference>
<feature type="transmembrane region" description="Helical" evidence="6">
    <location>
        <begin position="868"/>
        <end position="887"/>
    </location>
</feature>
<dbReference type="InterPro" id="IPR045062">
    <property type="entry name" value="Cyt_c_biogenesis_CcsA/CcmC"/>
</dbReference>
<name>A3XNZ2_LEEBM</name>
<dbReference type="Pfam" id="PF01578">
    <property type="entry name" value="Cytochrom_C_asm"/>
    <property type="match status" value="1"/>
</dbReference>
<keyword evidence="10" id="KW-1185">Reference proteome</keyword>
<feature type="transmembrane region" description="Helical" evidence="6">
    <location>
        <begin position="1051"/>
        <end position="1072"/>
    </location>
</feature>
<dbReference type="PANTHER" id="PTHR30071">
    <property type="entry name" value="HEME EXPORTER PROTEIN C"/>
    <property type="match status" value="1"/>
</dbReference>
<keyword evidence="3" id="KW-0201">Cytochrome c-type biogenesis</keyword>
<feature type="transmembrane region" description="Helical" evidence="6">
    <location>
        <begin position="12"/>
        <end position="32"/>
    </location>
</feature>
<feature type="transmembrane region" description="Helical" evidence="6">
    <location>
        <begin position="83"/>
        <end position="101"/>
    </location>
</feature>
<dbReference type="GO" id="GO:0017004">
    <property type="term" value="P:cytochrome complex assembly"/>
    <property type="evidence" value="ECO:0007669"/>
    <property type="project" value="UniProtKB-KW"/>
</dbReference>
<keyword evidence="5 6" id="KW-0472">Membrane</keyword>
<feature type="transmembrane region" description="Helical" evidence="6">
    <location>
        <begin position="474"/>
        <end position="492"/>
    </location>
</feature>
<dbReference type="PANTHER" id="PTHR30071:SF1">
    <property type="entry name" value="CYTOCHROME B_B6 PROTEIN-RELATED"/>
    <property type="match status" value="1"/>
</dbReference>
<evidence type="ECO:0000313" key="9">
    <source>
        <dbReference type="EMBL" id="EAQ48731.1"/>
    </source>
</evidence>
<comment type="subcellular location">
    <subcellularLocation>
        <location evidence="1">Membrane</location>
        <topology evidence="1">Multi-pass membrane protein</topology>
    </subcellularLocation>
</comment>
<feature type="transmembrane region" description="Helical" evidence="6">
    <location>
        <begin position="780"/>
        <end position="799"/>
    </location>
</feature>
<evidence type="ECO:0000259" key="8">
    <source>
        <dbReference type="Pfam" id="PF05140"/>
    </source>
</evidence>
<evidence type="ECO:0000256" key="2">
    <source>
        <dbReference type="ARBA" id="ARBA00022692"/>
    </source>
</evidence>
<comment type="caution">
    <text evidence="9">The sequence shown here is derived from an EMBL/GenBank/DDBJ whole genome shotgun (WGS) entry which is preliminary data.</text>
</comment>
<evidence type="ECO:0000313" key="10">
    <source>
        <dbReference type="Proteomes" id="UP000001601"/>
    </source>
</evidence>
<dbReference type="OrthoDB" id="9814290at2"/>
<reference evidence="9 10" key="1">
    <citation type="journal article" date="2007" name="Nature">
        <title>Light stimulates growth of proteorhodopsin-containing marine Flavobacteria.</title>
        <authorList>
            <person name="Gomez-Consarnau L."/>
            <person name="Gonzalez J.M."/>
            <person name="Coll-Llado M."/>
            <person name="Gourdon P."/>
            <person name="Pascher T."/>
            <person name="Neutze R."/>
            <person name="Pedros-Alio C."/>
            <person name="Pinhassi J."/>
        </authorList>
    </citation>
    <scope>NUCLEOTIDE SEQUENCE [LARGE SCALE GENOMIC DNA]</scope>
    <source>
        <strain evidence="9 10">MED217</strain>
    </source>
</reference>
<evidence type="ECO:0000256" key="1">
    <source>
        <dbReference type="ARBA" id="ARBA00004141"/>
    </source>
</evidence>
<feature type="transmembrane region" description="Helical" evidence="6">
    <location>
        <begin position="811"/>
        <end position="833"/>
    </location>
</feature>
<feature type="transmembrane region" description="Helical" evidence="6">
    <location>
        <begin position="845"/>
        <end position="861"/>
    </location>
</feature>
<gene>
    <name evidence="9" type="ORF">MED217_09290</name>
</gene>
<feature type="transmembrane region" description="Helical" evidence="6">
    <location>
        <begin position="52"/>
        <end position="71"/>
    </location>
</feature>
<evidence type="ECO:0000259" key="7">
    <source>
        <dbReference type="Pfam" id="PF01578"/>
    </source>
</evidence>
<feature type="transmembrane region" description="Helical" evidence="6">
    <location>
        <begin position="435"/>
        <end position="453"/>
    </location>
</feature>